<keyword evidence="4" id="KW-1185">Reference proteome</keyword>
<dbReference type="EMBL" id="FWFZ01000014">
    <property type="protein sequence ID" value="SLN60297.1"/>
    <property type="molecule type" value="Genomic_DNA"/>
</dbReference>
<dbReference type="SUPFAM" id="SSF56801">
    <property type="entry name" value="Acetyl-CoA synthetase-like"/>
    <property type="match status" value="1"/>
</dbReference>
<dbReference type="Gene3D" id="3.40.50.12780">
    <property type="entry name" value="N-terminal domain of ligase-like"/>
    <property type="match status" value="1"/>
</dbReference>
<dbReference type="PANTHER" id="PTHR43352:SF1">
    <property type="entry name" value="ANTHRANILATE--COA LIGASE"/>
    <property type="match status" value="1"/>
</dbReference>
<evidence type="ECO:0000259" key="2">
    <source>
        <dbReference type="Pfam" id="PF00501"/>
    </source>
</evidence>
<dbReference type="Pfam" id="PF00501">
    <property type="entry name" value="AMP-binding"/>
    <property type="match status" value="1"/>
</dbReference>
<keyword evidence="1 3" id="KW-0436">Ligase</keyword>
<dbReference type="Proteomes" id="UP000193900">
    <property type="component" value="Unassembled WGS sequence"/>
</dbReference>
<dbReference type="GO" id="GO:0004467">
    <property type="term" value="F:long-chain fatty acid-CoA ligase activity"/>
    <property type="evidence" value="ECO:0007669"/>
    <property type="project" value="UniProtKB-EC"/>
</dbReference>
<evidence type="ECO:0000313" key="3">
    <source>
        <dbReference type="EMBL" id="SLN60297.1"/>
    </source>
</evidence>
<dbReference type="AlphaFoldDB" id="A0A1Y5TH78"/>
<dbReference type="InterPro" id="IPR000873">
    <property type="entry name" value="AMP-dep_synth/lig_dom"/>
</dbReference>
<dbReference type="PROSITE" id="PS00455">
    <property type="entry name" value="AMP_BINDING"/>
    <property type="match status" value="1"/>
</dbReference>
<dbReference type="EC" id="6.2.1.3" evidence="3"/>
<proteinExistence type="predicted"/>
<dbReference type="InterPro" id="IPR020845">
    <property type="entry name" value="AMP-binding_CS"/>
</dbReference>
<dbReference type="PANTHER" id="PTHR43352">
    <property type="entry name" value="ACETYL-COA SYNTHETASE"/>
    <property type="match status" value="1"/>
</dbReference>
<reference evidence="3 4" key="1">
    <citation type="submission" date="2017-03" db="EMBL/GenBank/DDBJ databases">
        <authorList>
            <person name="Afonso C.L."/>
            <person name="Miller P.J."/>
            <person name="Scott M.A."/>
            <person name="Spackman E."/>
            <person name="Goraichik I."/>
            <person name="Dimitrov K.M."/>
            <person name="Suarez D.L."/>
            <person name="Swayne D.E."/>
        </authorList>
    </citation>
    <scope>NUCLEOTIDE SEQUENCE [LARGE SCALE GENOMIC DNA]</scope>
    <source>
        <strain evidence="3 4">CECT 7023</strain>
    </source>
</reference>
<gene>
    <name evidence="3" type="ORF">ROA7023_02795</name>
</gene>
<evidence type="ECO:0000313" key="4">
    <source>
        <dbReference type="Proteomes" id="UP000193900"/>
    </source>
</evidence>
<accession>A0A1Y5TH78</accession>
<feature type="domain" description="AMP-dependent synthetase/ligase" evidence="2">
    <location>
        <begin position="19"/>
        <end position="182"/>
    </location>
</feature>
<evidence type="ECO:0000256" key="1">
    <source>
        <dbReference type="ARBA" id="ARBA00022598"/>
    </source>
</evidence>
<organism evidence="3 4">
    <name type="scientific">Roseisalinus antarcticus</name>
    <dbReference type="NCBI Taxonomy" id="254357"/>
    <lineage>
        <taxon>Bacteria</taxon>
        <taxon>Pseudomonadati</taxon>
        <taxon>Pseudomonadota</taxon>
        <taxon>Alphaproteobacteria</taxon>
        <taxon>Rhodobacterales</taxon>
        <taxon>Roseobacteraceae</taxon>
        <taxon>Roseisalinus</taxon>
    </lineage>
</organism>
<dbReference type="InterPro" id="IPR042099">
    <property type="entry name" value="ANL_N_sf"/>
</dbReference>
<sequence length="186" mass="19432">MLPPCPAPFNLARYVLAAGAATPDKIALAVLGPSRAERWSYGRLTGAVRGVAAGLLAEGLAPGDRVLLRLGDTADFPLTFLGAIAAGLVPVPTSAQLTGPEMTRLAEALQPALTIAAPDIARPGGGPVLPVRALREMHALDPAPWHMGDPNRPGYIVFTSGTSGVARGVVHAHRAIWARRSMWQGW</sequence>
<dbReference type="GO" id="GO:0044550">
    <property type="term" value="P:secondary metabolite biosynthetic process"/>
    <property type="evidence" value="ECO:0007669"/>
    <property type="project" value="TreeGrafter"/>
</dbReference>
<protein>
    <submittedName>
        <fullName evidence="3">Long-chain-fatty-acid--CoA ligase FadD13</fullName>
        <ecNumber evidence="3">6.2.1.3</ecNumber>
    </submittedName>
</protein>
<name>A0A1Y5TH78_9RHOB</name>